<protein>
    <submittedName>
        <fullName evidence="1">Uncharacterized protein</fullName>
    </submittedName>
</protein>
<name>A0ABS2EIY2_9FIRM</name>
<organism evidence="1 2">
    <name type="scientific">Drancourtella massiliensis</name>
    <dbReference type="NCBI Taxonomy" id="1632013"/>
    <lineage>
        <taxon>Bacteria</taxon>
        <taxon>Bacillati</taxon>
        <taxon>Bacillota</taxon>
        <taxon>Clostridia</taxon>
        <taxon>Eubacteriales</taxon>
        <taxon>Oscillospiraceae</taxon>
        <taxon>Drancourtella</taxon>
    </lineage>
</organism>
<sequence length="57" mass="6637">MNYARISDQPFVTSKDLTVRKPLSKEAKARREYFKTHKISFGVNPLTQRPEAIITKE</sequence>
<gene>
    <name evidence="1" type="ORF">H6A32_11900</name>
</gene>
<reference evidence="1 2" key="1">
    <citation type="journal article" date="2021" name="Sci. Rep.">
        <title>The distribution of antibiotic resistance genes in chicken gut microbiota commensals.</title>
        <authorList>
            <person name="Juricova H."/>
            <person name="Matiasovicova J."/>
            <person name="Kubasova T."/>
            <person name="Cejkova D."/>
            <person name="Rychlik I."/>
        </authorList>
    </citation>
    <scope>NUCLEOTIDE SEQUENCE [LARGE SCALE GENOMIC DNA]</scope>
    <source>
        <strain evidence="1 2">An770</strain>
    </source>
</reference>
<dbReference type="Proteomes" id="UP000775686">
    <property type="component" value="Unassembled WGS sequence"/>
</dbReference>
<evidence type="ECO:0000313" key="1">
    <source>
        <dbReference type="EMBL" id="MBM6744999.1"/>
    </source>
</evidence>
<proteinExistence type="predicted"/>
<keyword evidence="2" id="KW-1185">Reference proteome</keyword>
<dbReference type="RefSeq" id="WP_158099232.1">
    <property type="nucleotide sequence ID" value="NZ_JACJKH010000022.1"/>
</dbReference>
<dbReference type="EMBL" id="JACJKH010000022">
    <property type="protein sequence ID" value="MBM6744999.1"/>
    <property type="molecule type" value="Genomic_DNA"/>
</dbReference>
<evidence type="ECO:0000313" key="2">
    <source>
        <dbReference type="Proteomes" id="UP000775686"/>
    </source>
</evidence>
<accession>A0ABS2EIY2</accession>
<comment type="caution">
    <text evidence="1">The sequence shown here is derived from an EMBL/GenBank/DDBJ whole genome shotgun (WGS) entry which is preliminary data.</text>
</comment>